<gene>
    <name evidence="2" type="ORF">H9980_09095</name>
</gene>
<organism evidence="2 3">
    <name type="scientific">Candidatus Erysipelatoclostridium merdavium</name>
    <dbReference type="NCBI Taxonomy" id="2838566"/>
    <lineage>
        <taxon>Bacteria</taxon>
        <taxon>Bacillati</taxon>
        <taxon>Bacillota</taxon>
        <taxon>Erysipelotrichia</taxon>
        <taxon>Erysipelotrichales</taxon>
        <taxon>Erysipelotrichales incertae sedis</taxon>
    </lineage>
</organism>
<dbReference type="Proteomes" id="UP000886724">
    <property type="component" value="Unassembled WGS sequence"/>
</dbReference>
<dbReference type="GO" id="GO:0035312">
    <property type="term" value="F:5'-3' DNA exonuclease activity"/>
    <property type="evidence" value="ECO:0007669"/>
    <property type="project" value="TreeGrafter"/>
</dbReference>
<dbReference type="GO" id="GO:0004534">
    <property type="term" value="F:5'-3' RNA exonuclease activity"/>
    <property type="evidence" value="ECO:0007669"/>
    <property type="project" value="TreeGrafter"/>
</dbReference>
<reference evidence="2" key="2">
    <citation type="submission" date="2021-04" db="EMBL/GenBank/DDBJ databases">
        <authorList>
            <person name="Gilroy R."/>
        </authorList>
    </citation>
    <scope>NUCLEOTIDE SEQUENCE</scope>
    <source>
        <strain evidence="2">ChiGjej1B1-14440</strain>
    </source>
</reference>
<evidence type="ECO:0000313" key="2">
    <source>
        <dbReference type="EMBL" id="HIX82107.1"/>
    </source>
</evidence>
<dbReference type="SMART" id="SM00481">
    <property type="entry name" value="POLIIIAc"/>
    <property type="match status" value="1"/>
</dbReference>
<evidence type="ECO:0000259" key="1">
    <source>
        <dbReference type="SMART" id="SM00481"/>
    </source>
</evidence>
<dbReference type="CDD" id="cd07438">
    <property type="entry name" value="PHP_HisPPase_AMP"/>
    <property type="match status" value="1"/>
</dbReference>
<feature type="domain" description="Polymerase/histidinol phosphatase N-terminal" evidence="1">
    <location>
        <begin position="4"/>
        <end position="70"/>
    </location>
</feature>
<proteinExistence type="predicted"/>
<protein>
    <submittedName>
        <fullName evidence="2">PHP domain-containing protein</fullName>
    </submittedName>
</protein>
<dbReference type="InterPro" id="IPR052018">
    <property type="entry name" value="PHP_domain"/>
</dbReference>
<evidence type="ECO:0000313" key="3">
    <source>
        <dbReference type="Proteomes" id="UP000886724"/>
    </source>
</evidence>
<reference evidence="2" key="1">
    <citation type="journal article" date="2021" name="PeerJ">
        <title>Extensive microbial diversity within the chicken gut microbiome revealed by metagenomics and culture.</title>
        <authorList>
            <person name="Gilroy R."/>
            <person name="Ravi A."/>
            <person name="Getino M."/>
            <person name="Pursley I."/>
            <person name="Horton D.L."/>
            <person name="Alikhan N.F."/>
            <person name="Baker D."/>
            <person name="Gharbi K."/>
            <person name="Hall N."/>
            <person name="Watson M."/>
            <person name="Adriaenssens E.M."/>
            <person name="Foster-Nyarko E."/>
            <person name="Jarju S."/>
            <person name="Secka A."/>
            <person name="Antonio M."/>
            <person name="Oren A."/>
            <person name="Chaudhuri R.R."/>
            <person name="La Ragione R."/>
            <person name="Hildebrand F."/>
            <person name="Pallen M.J."/>
        </authorList>
    </citation>
    <scope>NUCLEOTIDE SEQUENCE</scope>
    <source>
        <strain evidence="2">ChiGjej1B1-14440</strain>
    </source>
</reference>
<dbReference type="SUPFAM" id="SSF89550">
    <property type="entry name" value="PHP domain-like"/>
    <property type="match status" value="1"/>
</dbReference>
<dbReference type="Gene3D" id="3.20.20.140">
    <property type="entry name" value="Metal-dependent hydrolases"/>
    <property type="match status" value="1"/>
</dbReference>
<dbReference type="Pfam" id="PF02811">
    <property type="entry name" value="PHP"/>
    <property type="match status" value="1"/>
</dbReference>
<dbReference type="PANTHER" id="PTHR42924:SF3">
    <property type="entry name" value="POLYMERASE_HISTIDINOL PHOSPHATASE N-TERMINAL DOMAIN-CONTAINING PROTEIN"/>
    <property type="match status" value="1"/>
</dbReference>
<dbReference type="Gene3D" id="1.10.150.650">
    <property type="match status" value="1"/>
</dbReference>
<accession>A0A9D2BNL4</accession>
<dbReference type="InterPro" id="IPR004013">
    <property type="entry name" value="PHP_dom"/>
</dbReference>
<dbReference type="InterPro" id="IPR016195">
    <property type="entry name" value="Pol/histidinol_Pase-like"/>
</dbReference>
<sequence length="262" mass="30256">MFNIDLHIHTTCSDGKLTPIEILDLAKQNKINAISITDHDSIDAYTKEFYSYANKCNIQIITGIEISTKINHKTFHVLGYHFDIDNSELKNTLKSIKNARIDYLYNVSYKLESLGFYINLDNLKAIDIVTKAHIAKDIVNNEKNNKLLIHYFQHIPSYGEFIEEMMNEGCPAFVEKISITPMKASELIKKAGGKVVLAHPVCYQYEDNVQLTELFSLLDDMKADGLEAIYIYIDKHFNKINEIEHWKQIAKNMLFTQEKELE</sequence>
<feature type="non-terminal residue" evidence="2">
    <location>
        <position position="262"/>
    </location>
</feature>
<dbReference type="InterPro" id="IPR003141">
    <property type="entry name" value="Pol/His_phosphatase_N"/>
</dbReference>
<dbReference type="EMBL" id="DXET01000203">
    <property type="protein sequence ID" value="HIX82107.1"/>
    <property type="molecule type" value="Genomic_DNA"/>
</dbReference>
<dbReference type="PANTHER" id="PTHR42924">
    <property type="entry name" value="EXONUCLEASE"/>
    <property type="match status" value="1"/>
</dbReference>
<name>A0A9D2BNL4_9FIRM</name>
<comment type="caution">
    <text evidence="2">The sequence shown here is derived from an EMBL/GenBank/DDBJ whole genome shotgun (WGS) entry which is preliminary data.</text>
</comment>
<dbReference type="AlphaFoldDB" id="A0A9D2BNL4"/>